<dbReference type="Proteomes" id="UP000324222">
    <property type="component" value="Unassembled WGS sequence"/>
</dbReference>
<name>A0A5B7JSI9_PORTR</name>
<feature type="region of interest" description="Disordered" evidence="1">
    <location>
        <begin position="46"/>
        <end position="70"/>
    </location>
</feature>
<dbReference type="AlphaFoldDB" id="A0A5B7JSI9"/>
<keyword evidence="3" id="KW-1185">Reference proteome</keyword>
<gene>
    <name evidence="2" type="ORF">E2C01_091274</name>
</gene>
<accession>A0A5B7JSI9</accession>
<comment type="caution">
    <text evidence="2">The sequence shown here is derived from an EMBL/GenBank/DDBJ whole genome shotgun (WGS) entry which is preliminary data.</text>
</comment>
<evidence type="ECO:0000313" key="2">
    <source>
        <dbReference type="EMBL" id="MPC96038.1"/>
    </source>
</evidence>
<evidence type="ECO:0000256" key="1">
    <source>
        <dbReference type="SAM" id="MobiDB-lite"/>
    </source>
</evidence>
<reference evidence="2 3" key="1">
    <citation type="submission" date="2019-05" db="EMBL/GenBank/DDBJ databases">
        <title>Another draft genome of Portunus trituberculatus and its Hox gene families provides insights of decapod evolution.</title>
        <authorList>
            <person name="Jeong J.-H."/>
            <person name="Song I."/>
            <person name="Kim S."/>
            <person name="Choi T."/>
            <person name="Kim D."/>
            <person name="Ryu S."/>
            <person name="Kim W."/>
        </authorList>
    </citation>
    <scope>NUCLEOTIDE SEQUENCE [LARGE SCALE GENOMIC DNA]</scope>
    <source>
        <tissue evidence="2">Muscle</tissue>
    </source>
</reference>
<organism evidence="2 3">
    <name type="scientific">Portunus trituberculatus</name>
    <name type="common">Swimming crab</name>
    <name type="synonym">Neptunus trituberculatus</name>
    <dbReference type="NCBI Taxonomy" id="210409"/>
    <lineage>
        <taxon>Eukaryota</taxon>
        <taxon>Metazoa</taxon>
        <taxon>Ecdysozoa</taxon>
        <taxon>Arthropoda</taxon>
        <taxon>Crustacea</taxon>
        <taxon>Multicrustacea</taxon>
        <taxon>Malacostraca</taxon>
        <taxon>Eumalacostraca</taxon>
        <taxon>Eucarida</taxon>
        <taxon>Decapoda</taxon>
        <taxon>Pleocyemata</taxon>
        <taxon>Brachyura</taxon>
        <taxon>Eubrachyura</taxon>
        <taxon>Portunoidea</taxon>
        <taxon>Portunidae</taxon>
        <taxon>Portuninae</taxon>
        <taxon>Portunus</taxon>
    </lineage>
</organism>
<evidence type="ECO:0000313" key="3">
    <source>
        <dbReference type="Proteomes" id="UP000324222"/>
    </source>
</evidence>
<dbReference type="EMBL" id="VSRR010104441">
    <property type="protein sequence ID" value="MPC96038.1"/>
    <property type="molecule type" value="Genomic_DNA"/>
</dbReference>
<protein>
    <submittedName>
        <fullName evidence="2">Uncharacterized protein</fullName>
    </submittedName>
</protein>
<sequence length="70" mass="8010">MTRLRTPGEKKYARDTYHLPCLNDPFTLIEEGRLTCVPSRWQVVRDPPVSPPGQNRPLDFTGKINEAAMQ</sequence>
<proteinExistence type="predicted"/>